<dbReference type="PANTHER" id="PTHR32438:SF5">
    <property type="entry name" value="4-ALPHA-GLUCANOTRANSFERASE DPE1, CHLOROPLASTIC_AMYLOPLASTIC"/>
    <property type="match status" value="1"/>
</dbReference>
<proteinExistence type="inferred from homology"/>
<evidence type="ECO:0000256" key="8">
    <source>
        <dbReference type="ARBA" id="ARBA00031423"/>
    </source>
</evidence>
<dbReference type="GO" id="GO:0005975">
    <property type="term" value="P:carbohydrate metabolic process"/>
    <property type="evidence" value="ECO:0007669"/>
    <property type="project" value="InterPro"/>
</dbReference>
<comment type="caution">
    <text evidence="11">The sequence shown here is derived from an EMBL/GenBank/DDBJ whole genome shotgun (WGS) entry which is preliminary data.</text>
</comment>
<evidence type="ECO:0000256" key="5">
    <source>
        <dbReference type="ARBA" id="ARBA00022676"/>
    </source>
</evidence>
<dbReference type="Gene3D" id="3.20.20.80">
    <property type="entry name" value="Glycosidases"/>
    <property type="match status" value="1"/>
</dbReference>
<evidence type="ECO:0000256" key="1">
    <source>
        <dbReference type="ARBA" id="ARBA00000439"/>
    </source>
</evidence>
<dbReference type="NCBIfam" id="NF011080">
    <property type="entry name" value="PRK14508.1-3"/>
    <property type="match status" value="1"/>
</dbReference>
<dbReference type="InterPro" id="IPR003385">
    <property type="entry name" value="Glyco_hydro_77"/>
</dbReference>
<keyword evidence="5 10" id="KW-0328">Glycosyltransferase</keyword>
<evidence type="ECO:0000256" key="9">
    <source>
        <dbReference type="ARBA" id="ARBA00031501"/>
    </source>
</evidence>
<dbReference type="EMBL" id="PRDL01000001">
    <property type="protein sequence ID" value="MBE8717530.1"/>
    <property type="molecule type" value="Genomic_DNA"/>
</dbReference>
<organism evidence="11 12">
    <name type="scientific">Cellvibrio polysaccharolyticus</name>
    <dbReference type="NCBI Taxonomy" id="2082724"/>
    <lineage>
        <taxon>Bacteria</taxon>
        <taxon>Pseudomonadati</taxon>
        <taxon>Pseudomonadota</taxon>
        <taxon>Gammaproteobacteria</taxon>
        <taxon>Cellvibrionales</taxon>
        <taxon>Cellvibrionaceae</taxon>
        <taxon>Cellvibrio</taxon>
    </lineage>
</organism>
<evidence type="ECO:0000256" key="6">
    <source>
        <dbReference type="ARBA" id="ARBA00022679"/>
    </source>
</evidence>
<evidence type="ECO:0000256" key="4">
    <source>
        <dbReference type="ARBA" id="ARBA00020295"/>
    </source>
</evidence>
<reference evidence="11" key="1">
    <citation type="submission" date="2018-07" db="EMBL/GenBank/DDBJ databases">
        <title>Genome assembly of strain Ka43.</title>
        <authorList>
            <person name="Kukolya J."/>
            <person name="Nagy I."/>
            <person name="Horvath B."/>
            <person name="Toth A."/>
        </authorList>
    </citation>
    <scope>NUCLEOTIDE SEQUENCE</scope>
    <source>
        <strain evidence="11">KB43</strain>
    </source>
</reference>
<dbReference type="InterPro" id="IPR017853">
    <property type="entry name" value="GH"/>
</dbReference>
<comment type="catalytic activity">
    <reaction evidence="1 10">
        <text>Transfers a segment of a (1-&gt;4)-alpha-D-glucan to a new position in an acceptor, which may be glucose or a (1-&gt;4)-alpha-D-glucan.</text>
        <dbReference type="EC" id="2.4.1.25"/>
    </reaction>
</comment>
<evidence type="ECO:0000256" key="3">
    <source>
        <dbReference type="ARBA" id="ARBA00012560"/>
    </source>
</evidence>
<accession>A0A928V5E9</accession>
<sequence>MTPTGTTSTDKVLQRRRAGVLLHISSLPSASGCGTLGESAYRFVDFLAEAGATVWQTLPLGPVDDDLSPYKSISAHAGNDQFIDVELMKKNDWLPEGFHPEGDSYHWPAVADTAFEYFLSAAHSLSTERRKAYDIFCIEQAFWLRDYALFCCLKKYHDNKPWHHWQKVFASRDSGALQQFSVDHQQALQRVYFEQFVFFHQWQALKHYANQKGIFLFGDIAIFVAHDSADVWANPALFQLDGQGNPITVAGVPPDYFSEYGQHWGNPHYHWQVMQDSGFKWWIQRITTQQHCFDIIRIDHFRGLEAFWEIPWPSEDARQGWWTPAPGEALLSAIFQALPEVELVAENLGVITVDVENLRKKFGLAGMAVLQFGFDGNAENPHLLHQQEVQQVVYTGTHDNATSREWYESLDENTRSAITDYLFNSSQTMPGLLINAALSSVAKLAIIPMQDLLALGSEGRMNTPGTVGKNWKWQFDWQQVSPSLASELHSAIHRYGR</sequence>
<dbReference type="NCBIfam" id="TIGR00217">
    <property type="entry name" value="malQ"/>
    <property type="match status" value="1"/>
</dbReference>
<dbReference type="AlphaFoldDB" id="A0A928V5E9"/>
<evidence type="ECO:0000256" key="10">
    <source>
        <dbReference type="RuleBase" id="RU361207"/>
    </source>
</evidence>
<keyword evidence="12" id="KW-1185">Reference proteome</keyword>
<keyword evidence="7 10" id="KW-0119">Carbohydrate metabolism</keyword>
<keyword evidence="6 10" id="KW-0808">Transferase</keyword>
<dbReference type="Pfam" id="PF02446">
    <property type="entry name" value="Glyco_hydro_77"/>
    <property type="match status" value="1"/>
</dbReference>
<protein>
    <recommendedName>
        <fullName evidence="4 10">4-alpha-glucanotransferase</fullName>
        <ecNumber evidence="3 10">2.4.1.25</ecNumber>
    </recommendedName>
    <alternativeName>
        <fullName evidence="8 10">Amylomaltase</fullName>
    </alternativeName>
    <alternativeName>
        <fullName evidence="9 10">Disproportionating enzyme</fullName>
    </alternativeName>
</protein>
<dbReference type="EC" id="2.4.1.25" evidence="3 10"/>
<evidence type="ECO:0000313" key="12">
    <source>
        <dbReference type="Proteomes" id="UP000652567"/>
    </source>
</evidence>
<evidence type="ECO:0000313" key="11">
    <source>
        <dbReference type="EMBL" id="MBE8717530.1"/>
    </source>
</evidence>
<dbReference type="GO" id="GO:0004134">
    <property type="term" value="F:4-alpha-glucanotransferase activity"/>
    <property type="evidence" value="ECO:0007669"/>
    <property type="project" value="UniProtKB-EC"/>
</dbReference>
<dbReference type="SUPFAM" id="SSF51445">
    <property type="entry name" value="(Trans)glycosidases"/>
    <property type="match status" value="1"/>
</dbReference>
<comment type="similarity">
    <text evidence="2 10">Belongs to the disproportionating enzyme family.</text>
</comment>
<evidence type="ECO:0000256" key="7">
    <source>
        <dbReference type="ARBA" id="ARBA00023277"/>
    </source>
</evidence>
<evidence type="ECO:0000256" key="2">
    <source>
        <dbReference type="ARBA" id="ARBA00005684"/>
    </source>
</evidence>
<dbReference type="Proteomes" id="UP000652567">
    <property type="component" value="Unassembled WGS sequence"/>
</dbReference>
<name>A0A928V5E9_9GAMM</name>
<dbReference type="RefSeq" id="WP_193909434.1">
    <property type="nucleotide sequence ID" value="NZ_PRDL01000001.1"/>
</dbReference>
<gene>
    <name evidence="11" type="primary">malQ</name>
    <name evidence="11" type="ORF">C4F51_10040</name>
</gene>
<dbReference type="PANTHER" id="PTHR32438">
    <property type="entry name" value="4-ALPHA-GLUCANOTRANSFERASE DPE1, CHLOROPLASTIC/AMYLOPLASTIC"/>
    <property type="match status" value="1"/>
</dbReference>